<dbReference type="OrthoDB" id="8904098at2759"/>
<evidence type="ECO:0008006" key="9">
    <source>
        <dbReference type="Google" id="ProtNLM"/>
    </source>
</evidence>
<dbReference type="GO" id="GO:0042937">
    <property type="term" value="F:tripeptide transmembrane transporter activity"/>
    <property type="evidence" value="ECO:0007669"/>
    <property type="project" value="InterPro"/>
</dbReference>
<organism evidence="7 8">
    <name type="scientific">Microthlaspi erraticum</name>
    <dbReference type="NCBI Taxonomy" id="1685480"/>
    <lineage>
        <taxon>Eukaryota</taxon>
        <taxon>Viridiplantae</taxon>
        <taxon>Streptophyta</taxon>
        <taxon>Embryophyta</taxon>
        <taxon>Tracheophyta</taxon>
        <taxon>Spermatophyta</taxon>
        <taxon>Magnoliopsida</taxon>
        <taxon>eudicotyledons</taxon>
        <taxon>Gunneridae</taxon>
        <taxon>Pentapetalae</taxon>
        <taxon>rosids</taxon>
        <taxon>malvids</taxon>
        <taxon>Brassicales</taxon>
        <taxon>Brassicaceae</taxon>
        <taxon>Coluteocarpeae</taxon>
        <taxon>Microthlaspi</taxon>
    </lineage>
</organism>
<feature type="transmembrane region" description="Helical" evidence="6">
    <location>
        <begin position="451"/>
        <end position="472"/>
    </location>
</feature>
<comment type="subcellular location">
    <subcellularLocation>
        <location evidence="1">Membrane</location>
        <topology evidence="1">Multi-pass membrane protein</topology>
    </subcellularLocation>
</comment>
<evidence type="ECO:0000313" key="8">
    <source>
        <dbReference type="Proteomes" id="UP000467841"/>
    </source>
</evidence>
<dbReference type="Pfam" id="PF00854">
    <property type="entry name" value="PTR2"/>
    <property type="match status" value="1"/>
</dbReference>
<dbReference type="GO" id="GO:0016020">
    <property type="term" value="C:membrane"/>
    <property type="evidence" value="ECO:0007669"/>
    <property type="project" value="UniProtKB-SubCell"/>
</dbReference>
<feature type="transmembrane region" description="Helical" evidence="6">
    <location>
        <begin position="30"/>
        <end position="50"/>
    </location>
</feature>
<feature type="transmembrane region" description="Helical" evidence="6">
    <location>
        <begin position="293"/>
        <end position="312"/>
    </location>
</feature>
<proteinExistence type="inferred from homology"/>
<dbReference type="InterPro" id="IPR036259">
    <property type="entry name" value="MFS_trans_sf"/>
</dbReference>
<comment type="caution">
    <text evidence="7">The sequence shown here is derived from an EMBL/GenBank/DDBJ whole genome shotgun (WGS) entry which is preliminary data.</text>
</comment>
<keyword evidence="5 6" id="KW-0472">Membrane</keyword>
<evidence type="ECO:0000256" key="5">
    <source>
        <dbReference type="ARBA" id="ARBA00023136"/>
    </source>
</evidence>
<accession>A0A6D2K6D8</accession>
<gene>
    <name evidence="7" type="ORF">MERR_LOCUS39651</name>
</gene>
<feature type="transmembrane region" description="Helical" evidence="6">
    <location>
        <begin position="199"/>
        <end position="219"/>
    </location>
</feature>
<evidence type="ECO:0000313" key="7">
    <source>
        <dbReference type="EMBL" id="CAA7052416.1"/>
    </source>
</evidence>
<dbReference type="PANTHER" id="PTHR11654">
    <property type="entry name" value="OLIGOPEPTIDE TRANSPORTER-RELATED"/>
    <property type="match status" value="1"/>
</dbReference>
<dbReference type="InterPro" id="IPR000109">
    <property type="entry name" value="POT_fam"/>
</dbReference>
<feature type="transmembrane region" description="Helical" evidence="6">
    <location>
        <begin position="375"/>
        <end position="395"/>
    </location>
</feature>
<feature type="transmembrane region" description="Helical" evidence="6">
    <location>
        <begin position="496"/>
        <end position="515"/>
    </location>
</feature>
<dbReference type="CDD" id="cd17417">
    <property type="entry name" value="MFS_NPF5"/>
    <property type="match status" value="1"/>
</dbReference>
<feature type="transmembrane region" description="Helical" evidence="6">
    <location>
        <begin position="332"/>
        <end position="354"/>
    </location>
</feature>
<comment type="similarity">
    <text evidence="2">Belongs to the major facilitator superfamily. Proton-dependent oligopeptide transporter (POT/PTR) (TC 2.A.17) family.</text>
</comment>
<evidence type="ECO:0000256" key="6">
    <source>
        <dbReference type="SAM" id="Phobius"/>
    </source>
</evidence>
<dbReference type="FunFam" id="1.20.1250.20:FF:000410">
    <property type="entry name" value="POT family protein"/>
    <property type="match status" value="1"/>
</dbReference>
<feature type="transmembrane region" description="Helical" evidence="6">
    <location>
        <begin position="97"/>
        <end position="116"/>
    </location>
</feature>
<keyword evidence="3 6" id="KW-0812">Transmembrane</keyword>
<feature type="transmembrane region" description="Helical" evidence="6">
    <location>
        <begin position="70"/>
        <end position="90"/>
    </location>
</feature>
<keyword evidence="4 6" id="KW-1133">Transmembrane helix</keyword>
<feature type="transmembrane region" description="Helical" evidence="6">
    <location>
        <begin position="128"/>
        <end position="145"/>
    </location>
</feature>
<name>A0A6D2K6D8_9BRAS</name>
<dbReference type="GO" id="GO:0071916">
    <property type="term" value="F:dipeptide transmembrane transporter activity"/>
    <property type="evidence" value="ECO:0007669"/>
    <property type="project" value="InterPro"/>
</dbReference>
<dbReference type="EMBL" id="CACVBM020001496">
    <property type="protein sequence ID" value="CAA7052416.1"/>
    <property type="molecule type" value="Genomic_DNA"/>
</dbReference>
<dbReference type="AlphaFoldDB" id="A0A6D2K6D8"/>
<evidence type="ECO:0000256" key="4">
    <source>
        <dbReference type="ARBA" id="ARBA00022989"/>
    </source>
</evidence>
<dbReference type="Proteomes" id="UP000467841">
    <property type="component" value="Unassembled WGS sequence"/>
</dbReference>
<protein>
    <recommendedName>
        <fullName evidence="9">Major facilitator superfamily (MFS) profile domain-containing protein</fullName>
    </recommendedName>
</protein>
<dbReference type="Gene3D" id="1.20.1250.20">
    <property type="entry name" value="MFS general substrate transporter like domains"/>
    <property type="match status" value="1"/>
</dbReference>
<reference evidence="7" key="1">
    <citation type="submission" date="2020-01" db="EMBL/GenBank/DDBJ databases">
        <authorList>
            <person name="Mishra B."/>
        </authorList>
    </citation>
    <scope>NUCLEOTIDE SEQUENCE [LARGE SCALE GENOMIC DNA]</scope>
</reference>
<keyword evidence="8" id="KW-1185">Reference proteome</keyword>
<evidence type="ECO:0000256" key="2">
    <source>
        <dbReference type="ARBA" id="ARBA00005982"/>
    </source>
</evidence>
<dbReference type="InterPro" id="IPR044739">
    <property type="entry name" value="NRT1/PTR"/>
</dbReference>
<sequence>MAIAGELESTLYPGNIAVRTSFGGWRSARLIIFVEMAEHFAYFGISSNLITYLTGPLGQSTATAAANVNAWSGTVSFLPLLWGFIADSYLGCFRTIIIAASLYILGLGLLSFSAMIPSHSEDQNQLQLALFFCSLYLIALGQGGYKPCIKVFGANQFDGNDIEEAKANSSFFNWMMFGNCASITGTRLISSYIQEDLSWSLGFGIPSVSMLLALFLFLLGTKTYRFTTETGVKKNPFARIGRVFVEAIKNRRKPDHTNETLLLLPYQNSEQWRFLDRAAISCDLVEVEEAKAVLRLFPIWMTSLVYAIVYAQSPTFFTKQGATMDRSISPGVLVPAATLQCFTSLTIVISIPIYDRLLVPIARSFTHNPIGITMLQRIGTGIFIYILAMVVAALVETKRLQNAQNDVTVLMSVWWLVPQYVLYGVADVFTMVGLQELFYDQVPSELRSIGMALNLSIFGVGSFLSSLMISVIDKVTSHSGQTSWFDNDLNKAHLDYFYWLLACLSFMGLAFYLWFAKSYVYNRPNNL</sequence>
<evidence type="ECO:0000256" key="3">
    <source>
        <dbReference type="ARBA" id="ARBA00022692"/>
    </source>
</evidence>
<evidence type="ECO:0000256" key="1">
    <source>
        <dbReference type="ARBA" id="ARBA00004141"/>
    </source>
</evidence>
<dbReference type="SUPFAM" id="SSF103473">
    <property type="entry name" value="MFS general substrate transporter"/>
    <property type="match status" value="1"/>
</dbReference>